<dbReference type="AlphaFoldDB" id="A0A815IUS9"/>
<comment type="caution">
    <text evidence="3">The sequence shown here is derived from an EMBL/GenBank/DDBJ whole genome shotgun (WGS) entry which is preliminary data.</text>
</comment>
<dbReference type="EMBL" id="CAJNOQ010016055">
    <property type="protein sequence ID" value="CAF1373712.1"/>
    <property type="molecule type" value="Genomic_DNA"/>
</dbReference>
<evidence type="ECO:0000313" key="5">
    <source>
        <dbReference type="EMBL" id="CAF4262413.1"/>
    </source>
</evidence>
<evidence type="ECO:0000313" key="3">
    <source>
        <dbReference type="EMBL" id="CAF1373712.1"/>
    </source>
</evidence>
<dbReference type="EMBL" id="CAJOBA010035950">
    <property type="protein sequence ID" value="CAF4013888.1"/>
    <property type="molecule type" value="Genomic_DNA"/>
</dbReference>
<evidence type="ECO:0000313" key="4">
    <source>
        <dbReference type="EMBL" id="CAF4013888.1"/>
    </source>
</evidence>
<dbReference type="EMBL" id="CAJNOK010014417">
    <property type="protein sequence ID" value="CAF1204287.1"/>
    <property type="molecule type" value="Genomic_DNA"/>
</dbReference>
<keyword evidence="1" id="KW-0732">Signal</keyword>
<protein>
    <submittedName>
        <fullName evidence="3">Uncharacterized protein</fullName>
    </submittedName>
</protein>
<keyword evidence="6" id="KW-1185">Reference proteome</keyword>
<gene>
    <name evidence="3" type="ORF">GPM918_LOCUS31982</name>
    <name evidence="2" type="ORF">OVA965_LOCUS24137</name>
    <name evidence="5" type="ORF">SRO942_LOCUS32637</name>
    <name evidence="4" type="ORF">TMI583_LOCUS24857</name>
</gene>
<dbReference type="Proteomes" id="UP000677228">
    <property type="component" value="Unassembled WGS sequence"/>
</dbReference>
<feature type="signal peptide" evidence="1">
    <location>
        <begin position="1"/>
        <end position="22"/>
    </location>
</feature>
<evidence type="ECO:0000313" key="2">
    <source>
        <dbReference type="EMBL" id="CAF1204287.1"/>
    </source>
</evidence>
<proteinExistence type="predicted"/>
<name>A0A815IUS9_9BILA</name>
<reference evidence="3" key="1">
    <citation type="submission" date="2021-02" db="EMBL/GenBank/DDBJ databases">
        <authorList>
            <person name="Nowell W R."/>
        </authorList>
    </citation>
    <scope>NUCLEOTIDE SEQUENCE</scope>
</reference>
<evidence type="ECO:0000313" key="6">
    <source>
        <dbReference type="Proteomes" id="UP000663829"/>
    </source>
</evidence>
<dbReference type="Proteomes" id="UP000681722">
    <property type="component" value="Unassembled WGS sequence"/>
</dbReference>
<organism evidence="3 6">
    <name type="scientific">Didymodactylos carnosus</name>
    <dbReference type="NCBI Taxonomy" id="1234261"/>
    <lineage>
        <taxon>Eukaryota</taxon>
        <taxon>Metazoa</taxon>
        <taxon>Spiralia</taxon>
        <taxon>Gnathifera</taxon>
        <taxon>Rotifera</taxon>
        <taxon>Eurotatoria</taxon>
        <taxon>Bdelloidea</taxon>
        <taxon>Philodinida</taxon>
        <taxon>Philodinidae</taxon>
        <taxon>Didymodactylos</taxon>
    </lineage>
</organism>
<dbReference type="EMBL" id="CAJOBC010077155">
    <property type="protein sequence ID" value="CAF4262413.1"/>
    <property type="molecule type" value="Genomic_DNA"/>
</dbReference>
<sequence length="122" mass="13679">MKFCAIITIVVLVLVTLDFSSAGKSKKKCPETKEDKLGKIEVHFKGGKKTAVGRGTLHADETHIDYCDRPYPSELDMKDATEIVFTPDTGSKTTYDATYDPHNPIYFNNAEWLGPRLVLKKK</sequence>
<dbReference type="Proteomes" id="UP000663829">
    <property type="component" value="Unassembled WGS sequence"/>
</dbReference>
<accession>A0A815IUS9</accession>
<evidence type="ECO:0000256" key="1">
    <source>
        <dbReference type="SAM" id="SignalP"/>
    </source>
</evidence>
<dbReference type="Proteomes" id="UP000682733">
    <property type="component" value="Unassembled WGS sequence"/>
</dbReference>
<feature type="chain" id="PRO_5035605721" evidence="1">
    <location>
        <begin position="23"/>
        <end position="122"/>
    </location>
</feature>